<name>A0ABN1RHB9_9ACTN</name>
<accession>A0ABN1RHB9</accession>
<reference evidence="1 2" key="1">
    <citation type="journal article" date="2019" name="Int. J. Syst. Evol. Microbiol.">
        <title>The Global Catalogue of Microorganisms (GCM) 10K type strain sequencing project: providing services to taxonomists for standard genome sequencing and annotation.</title>
        <authorList>
            <consortium name="The Broad Institute Genomics Platform"/>
            <consortium name="The Broad Institute Genome Sequencing Center for Infectious Disease"/>
            <person name="Wu L."/>
            <person name="Ma J."/>
        </authorList>
    </citation>
    <scope>NUCLEOTIDE SEQUENCE [LARGE SCALE GENOMIC DNA]</scope>
    <source>
        <strain evidence="1 2">JCM 10696</strain>
    </source>
</reference>
<sequence length="83" mass="9021">MGTSGGASGPRRPRPCRSRRLALLIRAVYAGARRASGDGRDLVDEALIPGEKHVRIVSVRWETRDTIIRILAARPGKAYVLAS</sequence>
<keyword evidence="2" id="KW-1185">Reference proteome</keyword>
<dbReference type="EMBL" id="BAAAHH010000019">
    <property type="protein sequence ID" value="GAA0957227.1"/>
    <property type="molecule type" value="Genomic_DNA"/>
</dbReference>
<protein>
    <submittedName>
        <fullName evidence="1">Uncharacterized protein</fullName>
    </submittedName>
</protein>
<dbReference type="Proteomes" id="UP001500665">
    <property type="component" value="Unassembled WGS sequence"/>
</dbReference>
<organism evidence="1 2">
    <name type="scientific">Actinocorallia libanotica</name>
    <dbReference type="NCBI Taxonomy" id="46162"/>
    <lineage>
        <taxon>Bacteria</taxon>
        <taxon>Bacillati</taxon>
        <taxon>Actinomycetota</taxon>
        <taxon>Actinomycetes</taxon>
        <taxon>Streptosporangiales</taxon>
        <taxon>Thermomonosporaceae</taxon>
        <taxon>Actinocorallia</taxon>
    </lineage>
</organism>
<evidence type="ECO:0000313" key="2">
    <source>
        <dbReference type="Proteomes" id="UP001500665"/>
    </source>
</evidence>
<evidence type="ECO:0000313" key="1">
    <source>
        <dbReference type="EMBL" id="GAA0957227.1"/>
    </source>
</evidence>
<proteinExistence type="predicted"/>
<comment type="caution">
    <text evidence="1">The sequence shown here is derived from an EMBL/GenBank/DDBJ whole genome shotgun (WGS) entry which is preliminary data.</text>
</comment>
<gene>
    <name evidence="1" type="ORF">GCM10009550_44280</name>
</gene>